<dbReference type="PROSITE" id="PS00041">
    <property type="entry name" value="HTH_ARAC_FAMILY_1"/>
    <property type="match status" value="1"/>
</dbReference>
<proteinExistence type="predicted"/>
<dbReference type="GO" id="GO:0003700">
    <property type="term" value="F:DNA-binding transcription factor activity"/>
    <property type="evidence" value="ECO:0007669"/>
    <property type="project" value="InterPro"/>
</dbReference>
<evidence type="ECO:0000259" key="4">
    <source>
        <dbReference type="PROSITE" id="PS01124"/>
    </source>
</evidence>
<dbReference type="InterPro" id="IPR020449">
    <property type="entry name" value="Tscrpt_reg_AraC-type_HTH"/>
</dbReference>
<dbReference type="SUPFAM" id="SSF46689">
    <property type="entry name" value="Homeodomain-like"/>
    <property type="match status" value="2"/>
</dbReference>
<feature type="domain" description="HTH araC/xylS-type" evidence="4">
    <location>
        <begin position="202"/>
        <end position="300"/>
    </location>
</feature>
<dbReference type="InterPro" id="IPR018062">
    <property type="entry name" value="HTH_AraC-typ_CS"/>
</dbReference>
<keyword evidence="2" id="KW-0238">DNA-binding</keyword>
<dbReference type="Proteomes" id="UP001228113">
    <property type="component" value="Chromosome"/>
</dbReference>
<sequence>MPDLLSDILSLANPQSVVTGALQAGGDWAARFPPPAQVKFFGIARGACWMRLEGAEPARLEAGDVFLLSAPLAFVLASDPALPPLDVAAAFRGCADAAARLNDGDDFLMVGGHVDLNPDNGDLLHAVLPPMLLARAGSAPATASQWILDQLVQERLTGQPGAGSATAHLAQLLFLHLLRAHLASQEAFPPSWIRAITDRQLAPALRLMHGEPGRSWQLGELAKAAGMSRTSFATRFRAAAGLPPLAYLTEWRMRLARKALRETDTPVSTLAFSLGYTSESAFSHAFKRSVGIAPQRHRAAREDPANA</sequence>
<name>A0AA48H1D5_9BACT</name>
<dbReference type="GO" id="GO:0043565">
    <property type="term" value="F:sequence-specific DNA binding"/>
    <property type="evidence" value="ECO:0007669"/>
    <property type="project" value="InterPro"/>
</dbReference>
<dbReference type="AlphaFoldDB" id="A0AA48H1D5"/>
<dbReference type="Pfam" id="PF12852">
    <property type="entry name" value="Cupin_6"/>
    <property type="match status" value="1"/>
</dbReference>
<evidence type="ECO:0000313" key="5">
    <source>
        <dbReference type="EMBL" id="BDU78210.1"/>
    </source>
</evidence>
<dbReference type="EMBL" id="AP027081">
    <property type="protein sequence ID" value="BDU78210.1"/>
    <property type="molecule type" value="Genomic_DNA"/>
</dbReference>
<keyword evidence="6" id="KW-1185">Reference proteome</keyword>
<gene>
    <name evidence="5" type="ORF">METESE_31680</name>
</gene>
<reference evidence="5" key="1">
    <citation type="journal article" date="2023" name="Int. J. Syst. Evol. Microbiol.">
        <title>Mesoterricola silvestris gen. nov., sp. nov., Mesoterricola sediminis sp. nov., Geothrix oryzae sp. nov., Geothrix edaphica sp. nov., Geothrix rubra sp. nov., and Geothrix limicola sp. nov., six novel members of Acidobacteriota isolated from soils.</title>
        <authorList>
            <person name="Itoh H."/>
            <person name="Sugisawa Y."/>
            <person name="Mise K."/>
            <person name="Xu Z."/>
            <person name="Kuniyasu M."/>
            <person name="Ushijima N."/>
            <person name="Kawano K."/>
            <person name="Kobayashi E."/>
            <person name="Shiratori Y."/>
            <person name="Masuda Y."/>
            <person name="Senoo K."/>
        </authorList>
    </citation>
    <scope>NUCLEOTIDE SEQUENCE</scope>
    <source>
        <strain evidence="5">W786</strain>
    </source>
</reference>
<dbReference type="PRINTS" id="PR00032">
    <property type="entry name" value="HTHARAC"/>
</dbReference>
<dbReference type="InterPro" id="IPR032783">
    <property type="entry name" value="AraC_lig"/>
</dbReference>
<keyword evidence="1" id="KW-0805">Transcription regulation</keyword>
<protein>
    <recommendedName>
        <fullName evidence="4">HTH araC/xylS-type domain-containing protein</fullName>
    </recommendedName>
</protein>
<dbReference type="KEGG" id="msea:METESE_31680"/>
<dbReference type="InterPro" id="IPR009057">
    <property type="entry name" value="Homeodomain-like_sf"/>
</dbReference>
<dbReference type="Gene3D" id="1.10.10.60">
    <property type="entry name" value="Homeodomain-like"/>
    <property type="match status" value="2"/>
</dbReference>
<dbReference type="SMART" id="SM00342">
    <property type="entry name" value="HTH_ARAC"/>
    <property type="match status" value="1"/>
</dbReference>
<evidence type="ECO:0000256" key="3">
    <source>
        <dbReference type="ARBA" id="ARBA00023163"/>
    </source>
</evidence>
<evidence type="ECO:0000256" key="2">
    <source>
        <dbReference type="ARBA" id="ARBA00023125"/>
    </source>
</evidence>
<dbReference type="PANTHER" id="PTHR46796">
    <property type="entry name" value="HTH-TYPE TRANSCRIPTIONAL ACTIVATOR RHAS-RELATED"/>
    <property type="match status" value="1"/>
</dbReference>
<evidence type="ECO:0000313" key="6">
    <source>
        <dbReference type="Proteomes" id="UP001228113"/>
    </source>
</evidence>
<evidence type="ECO:0000256" key="1">
    <source>
        <dbReference type="ARBA" id="ARBA00023015"/>
    </source>
</evidence>
<dbReference type="InterPro" id="IPR050204">
    <property type="entry name" value="AraC_XylS_family_regulators"/>
</dbReference>
<keyword evidence="3" id="KW-0804">Transcription</keyword>
<dbReference type="Pfam" id="PF12833">
    <property type="entry name" value="HTH_18"/>
    <property type="match status" value="1"/>
</dbReference>
<accession>A0AA48H1D5</accession>
<dbReference type="PROSITE" id="PS01124">
    <property type="entry name" value="HTH_ARAC_FAMILY_2"/>
    <property type="match status" value="1"/>
</dbReference>
<dbReference type="PANTHER" id="PTHR46796:SF7">
    <property type="entry name" value="ARAC FAMILY TRANSCRIPTIONAL REGULATOR"/>
    <property type="match status" value="1"/>
</dbReference>
<dbReference type="InterPro" id="IPR018060">
    <property type="entry name" value="HTH_AraC"/>
</dbReference>
<organism evidence="5 6">
    <name type="scientific">Mesoterricola sediminis</name>
    <dbReference type="NCBI Taxonomy" id="2927980"/>
    <lineage>
        <taxon>Bacteria</taxon>
        <taxon>Pseudomonadati</taxon>
        <taxon>Acidobacteriota</taxon>
        <taxon>Holophagae</taxon>
        <taxon>Holophagales</taxon>
        <taxon>Holophagaceae</taxon>
        <taxon>Mesoterricola</taxon>
    </lineage>
</organism>